<organism evidence="1">
    <name type="scientific">Brassica campestris</name>
    <name type="common">Field mustard</name>
    <dbReference type="NCBI Taxonomy" id="3711"/>
    <lineage>
        <taxon>Eukaryota</taxon>
        <taxon>Viridiplantae</taxon>
        <taxon>Streptophyta</taxon>
        <taxon>Embryophyta</taxon>
        <taxon>Tracheophyta</taxon>
        <taxon>Spermatophyta</taxon>
        <taxon>Magnoliopsida</taxon>
        <taxon>eudicotyledons</taxon>
        <taxon>Gunneridae</taxon>
        <taxon>Pentapetalae</taxon>
        <taxon>rosids</taxon>
        <taxon>malvids</taxon>
        <taxon>Brassicales</taxon>
        <taxon>Brassicaceae</taxon>
        <taxon>Brassiceae</taxon>
        <taxon>Brassica</taxon>
    </lineage>
</organism>
<gene>
    <name evidence="1" type="ORF">BRAA07T31789Z</name>
</gene>
<proteinExistence type="predicted"/>
<sequence>MHINIDETNKTFQLTLNLNDQYKTKNEPWSTREYIEAFI</sequence>
<name>A0A3P6C1D5_BRACM</name>
<dbReference type="EMBL" id="LR031574">
    <property type="protein sequence ID" value="VDD02312.1"/>
    <property type="molecule type" value="Genomic_DNA"/>
</dbReference>
<reference evidence="1" key="1">
    <citation type="submission" date="2018-11" db="EMBL/GenBank/DDBJ databases">
        <authorList>
            <consortium name="Genoscope - CEA"/>
            <person name="William W."/>
        </authorList>
    </citation>
    <scope>NUCLEOTIDE SEQUENCE</scope>
</reference>
<accession>A0A3P6C1D5</accession>
<evidence type="ECO:0000313" key="1">
    <source>
        <dbReference type="EMBL" id="VDD02312.1"/>
    </source>
</evidence>
<dbReference type="AlphaFoldDB" id="A0A3P6C1D5"/>
<protein>
    <submittedName>
        <fullName evidence="1">Uncharacterized protein</fullName>
    </submittedName>
</protein>